<dbReference type="InterPro" id="IPR051742">
    <property type="entry name" value="Ribosome_Assembly_uL10"/>
</dbReference>
<comment type="function">
    <text evidence="1">Ribosomal protein P0 is the functional equivalent of E.coli protein L10.</text>
</comment>
<sequence length="188" mass="21391">MFCFVDDKEEKKGRSRRRVLLMFSLGPSTWDEIPHAIFKASKLLHGDDELLITDMPKEEVESLFDSYEDSDFSRIESTAVEKVELKRGLLEQFTHEMESLLGKQGMPVRLNKGCILPLLVQPDVDHVTVRWIPANNLFAITVSVIDQNPAQKNEDKLTIWGINSQNARDFPRPYSLCTQEGTQGLAAQ</sequence>
<gene>
    <name evidence="3" type="ORF">HID58_072144</name>
</gene>
<dbReference type="Gene3D" id="3.90.105.20">
    <property type="match status" value="1"/>
</dbReference>
<comment type="similarity">
    <text evidence="2">Belongs to the universal ribosomal protein uL10 family.</text>
</comment>
<comment type="caution">
    <text evidence="3">The sequence shown here is derived from an EMBL/GenBank/DDBJ whole genome shotgun (WGS) entry which is preliminary data.</text>
</comment>
<dbReference type="InterPro" id="IPR043164">
    <property type="entry name" value="Ribosomal_uL10-like_insert_sf"/>
</dbReference>
<protein>
    <submittedName>
        <fullName evidence="3">Uncharacterized protein</fullName>
    </submittedName>
</protein>
<evidence type="ECO:0000256" key="2">
    <source>
        <dbReference type="ARBA" id="ARBA00008889"/>
    </source>
</evidence>
<proteinExistence type="inferred from homology"/>
<organism evidence="3 4">
    <name type="scientific">Brassica napus</name>
    <name type="common">Rape</name>
    <dbReference type="NCBI Taxonomy" id="3708"/>
    <lineage>
        <taxon>Eukaryota</taxon>
        <taxon>Viridiplantae</taxon>
        <taxon>Streptophyta</taxon>
        <taxon>Embryophyta</taxon>
        <taxon>Tracheophyta</taxon>
        <taxon>Spermatophyta</taxon>
        <taxon>Magnoliopsida</taxon>
        <taxon>eudicotyledons</taxon>
        <taxon>Gunneridae</taxon>
        <taxon>Pentapetalae</taxon>
        <taxon>rosids</taxon>
        <taxon>malvids</taxon>
        <taxon>Brassicales</taxon>
        <taxon>Brassicaceae</taxon>
        <taxon>Brassiceae</taxon>
        <taxon>Brassica</taxon>
    </lineage>
</organism>
<evidence type="ECO:0000313" key="4">
    <source>
        <dbReference type="Proteomes" id="UP000824890"/>
    </source>
</evidence>
<dbReference type="PANTHER" id="PTHR45841:SF4">
    <property type="entry name" value="RIBOSOME ASSEMBLY FACTOR MRT4"/>
    <property type="match status" value="1"/>
</dbReference>
<name>A0ABQ7Z3I6_BRANA</name>
<dbReference type="EMBL" id="JAGKQM010000016">
    <property type="protein sequence ID" value="KAH0874782.1"/>
    <property type="molecule type" value="Genomic_DNA"/>
</dbReference>
<feature type="non-terminal residue" evidence="3">
    <location>
        <position position="188"/>
    </location>
</feature>
<dbReference type="InterPro" id="IPR043141">
    <property type="entry name" value="Ribosomal_uL10-like_sf"/>
</dbReference>
<evidence type="ECO:0000256" key="1">
    <source>
        <dbReference type="ARBA" id="ARBA00002200"/>
    </source>
</evidence>
<accession>A0ABQ7Z3I6</accession>
<keyword evidence="4" id="KW-1185">Reference proteome</keyword>
<evidence type="ECO:0000313" key="3">
    <source>
        <dbReference type="EMBL" id="KAH0874782.1"/>
    </source>
</evidence>
<reference evidence="3 4" key="1">
    <citation type="submission" date="2021-05" db="EMBL/GenBank/DDBJ databases">
        <title>Genome Assembly of Synthetic Allotetraploid Brassica napus Reveals Homoeologous Exchanges between Subgenomes.</title>
        <authorList>
            <person name="Davis J.T."/>
        </authorList>
    </citation>
    <scope>NUCLEOTIDE SEQUENCE [LARGE SCALE GENOMIC DNA]</scope>
    <source>
        <strain evidence="4">cv. Da-Ae</strain>
        <tissue evidence="3">Seedling</tissue>
    </source>
</reference>
<dbReference type="PANTHER" id="PTHR45841">
    <property type="entry name" value="MRNA TURNOVER PROTEIN 4 MRTO4"/>
    <property type="match status" value="1"/>
</dbReference>
<dbReference type="Proteomes" id="UP000824890">
    <property type="component" value="Unassembled WGS sequence"/>
</dbReference>
<dbReference type="Gene3D" id="3.30.70.1730">
    <property type="match status" value="1"/>
</dbReference>